<dbReference type="SUPFAM" id="SSF48695">
    <property type="entry name" value="Multiheme cytochromes"/>
    <property type="match status" value="1"/>
</dbReference>
<evidence type="ECO:0000313" key="3">
    <source>
        <dbReference type="Proteomes" id="UP000011885"/>
    </source>
</evidence>
<dbReference type="EMBL" id="ANOH01000189">
    <property type="protein sequence ID" value="EMI55863.1"/>
    <property type="molecule type" value="Genomic_DNA"/>
</dbReference>
<name>M5UIK9_9BACT</name>
<organism evidence="2 3">
    <name type="scientific">Rhodopirellula sallentina SM41</name>
    <dbReference type="NCBI Taxonomy" id="1263870"/>
    <lineage>
        <taxon>Bacteria</taxon>
        <taxon>Pseudomonadati</taxon>
        <taxon>Planctomycetota</taxon>
        <taxon>Planctomycetia</taxon>
        <taxon>Pirellulales</taxon>
        <taxon>Pirellulaceae</taxon>
        <taxon>Rhodopirellula</taxon>
    </lineage>
</organism>
<dbReference type="Proteomes" id="UP000011885">
    <property type="component" value="Unassembled WGS sequence"/>
</dbReference>
<dbReference type="Gene3D" id="1.10.1130.10">
    <property type="entry name" value="Flavocytochrome C3, Chain A"/>
    <property type="match status" value="1"/>
</dbReference>
<proteinExistence type="predicted"/>
<protein>
    <submittedName>
        <fullName evidence="2">Putative secreted protein</fullName>
    </submittedName>
</protein>
<feature type="signal peptide" evidence="1">
    <location>
        <begin position="1"/>
        <end position="26"/>
    </location>
</feature>
<comment type="caution">
    <text evidence="2">The sequence shown here is derived from an EMBL/GenBank/DDBJ whole genome shotgun (WGS) entry which is preliminary data.</text>
</comment>
<feature type="chain" id="PRO_5004073259" evidence="1">
    <location>
        <begin position="27"/>
        <end position="585"/>
    </location>
</feature>
<dbReference type="AlphaFoldDB" id="M5UIK9"/>
<dbReference type="PATRIC" id="fig|1263870.3.peg.2866"/>
<accession>M5UIK9</accession>
<keyword evidence="1" id="KW-0732">Signal</keyword>
<dbReference type="RefSeq" id="WP_008678785.1">
    <property type="nucleotide sequence ID" value="NZ_ANOH01000189.1"/>
</dbReference>
<dbReference type="OrthoDB" id="248740at2"/>
<evidence type="ECO:0000256" key="1">
    <source>
        <dbReference type="SAM" id="SignalP"/>
    </source>
</evidence>
<dbReference type="InterPro" id="IPR036280">
    <property type="entry name" value="Multihaem_cyt_sf"/>
</dbReference>
<reference evidence="2 3" key="1">
    <citation type="journal article" date="2013" name="Mar. Genomics">
        <title>Expression of sulfatases in Rhodopirellula baltica and the diversity of sulfatases in the genus Rhodopirellula.</title>
        <authorList>
            <person name="Wegner C.E."/>
            <person name="Richter-Heitmann T."/>
            <person name="Klindworth A."/>
            <person name="Klockow C."/>
            <person name="Richter M."/>
            <person name="Achstetter T."/>
            <person name="Glockner F.O."/>
            <person name="Harder J."/>
        </authorList>
    </citation>
    <scope>NUCLEOTIDE SEQUENCE [LARGE SCALE GENOMIC DNA]</scope>
    <source>
        <strain evidence="2 3">SM41</strain>
    </source>
</reference>
<keyword evidence="3" id="KW-1185">Reference proteome</keyword>
<gene>
    <name evidence="2" type="ORF">RSSM_02695</name>
</gene>
<evidence type="ECO:0000313" key="2">
    <source>
        <dbReference type="EMBL" id="EMI55863.1"/>
    </source>
</evidence>
<sequence length="585" mass="65861">MWIRNGLYAVLTIVISGLLSNPNADAQQPPTIEDRLSDPVYMTWVSEPAVAECIRCHFDGPGEAEIASGQSSQLNAFSRRQEMDAWVQRDKHTIARRRVEPFTESQLESELLELYDRLQNRIDEVVSVYRNKGYRLDYDNIGLKEIPKEWVGSSNVLSRRICDKMWGENVVDTPEGYALFRDACLTCHGGVTGEQVRGEGVLSKHSIGIDCLFCHQEGNQIAWQKTHFDNEKWRLSSPAQKRALGMSDMVNTANQASMCLDCHVGNRKRNMFVTHQMYAAGHPPLPSVEVQTFSDQMPQHWQTPSQLYENLGQDPTRAEYFTINYPGVVGADALRAEKTYWDTRKVFIGAITARKKAVQLMVDTGPTKDWGDYALFDCAACHHELQTESLRQQRYLTATRESVPGRPRPHEWQSVLLDVAYRLGGRNRYAEIASLESELAKCFDEKPFGNPESIANVGTRLLAKLDELTATVQTRRVDERLARVALKAIAGSDEAKLLAYDSARQAVWAINAISSELNRSNSPLDAEVRATIEQLNDSDITGLDTDLPSGRKQYIFPGHLRAELARRATFRPDALADLLQTIADE</sequence>